<dbReference type="InterPro" id="IPR050771">
    <property type="entry name" value="Alpha-ketoacid_DH_E1_comp"/>
</dbReference>
<dbReference type="PANTHER" id="PTHR43380">
    <property type="entry name" value="2-OXOISOVALERATE DEHYDROGENASE SUBUNIT ALPHA, MITOCHONDRIAL"/>
    <property type="match status" value="1"/>
</dbReference>
<dbReference type="NCBIfam" id="TIGR03181">
    <property type="entry name" value="PDH_E1_alph_x"/>
    <property type="match status" value="1"/>
</dbReference>
<dbReference type="EMBL" id="BAAAEU010000010">
    <property type="protein sequence ID" value="GAA0716987.1"/>
    <property type="molecule type" value="Genomic_DNA"/>
</dbReference>
<evidence type="ECO:0000256" key="1">
    <source>
        <dbReference type="ARBA" id="ARBA00001964"/>
    </source>
</evidence>
<dbReference type="Pfam" id="PF00676">
    <property type="entry name" value="E1_dh"/>
    <property type="match status" value="1"/>
</dbReference>
<evidence type="ECO:0000259" key="5">
    <source>
        <dbReference type="Pfam" id="PF00676"/>
    </source>
</evidence>
<comment type="subunit">
    <text evidence="4">Heterodimer of an alpha and a beta chain.</text>
</comment>
<keyword evidence="2 4" id="KW-0560">Oxidoreductase</keyword>
<comment type="cofactor">
    <cofactor evidence="1 4">
        <name>thiamine diphosphate</name>
        <dbReference type="ChEBI" id="CHEBI:58937"/>
    </cofactor>
</comment>
<accession>A0ABN1ILN9</accession>
<gene>
    <name evidence="6" type="primary">pdhA</name>
    <name evidence="6" type="ORF">GCM10009105_23860</name>
</gene>
<evidence type="ECO:0000313" key="6">
    <source>
        <dbReference type="EMBL" id="GAA0716987.1"/>
    </source>
</evidence>
<dbReference type="RefSeq" id="WP_343791365.1">
    <property type="nucleotide sequence ID" value="NZ_BAAAEU010000010.1"/>
</dbReference>
<feature type="domain" description="Dehydrogenase E1 component" evidence="5">
    <location>
        <begin position="40"/>
        <end position="324"/>
    </location>
</feature>
<proteinExistence type="predicted"/>
<comment type="function">
    <text evidence="4">The pyruvate dehydrogenase complex catalyzes the overall conversion of pyruvate to acetyl-CoA and CO(2). It contains multiple copies of three enzymatic components: pyruvate dehydrogenase (E1), dihydrolipoamide acetyltransferase (E2) and lipoamide dehydrogenase (E3).</text>
</comment>
<dbReference type="SUPFAM" id="SSF52518">
    <property type="entry name" value="Thiamin diphosphate-binding fold (THDP-binding)"/>
    <property type="match status" value="1"/>
</dbReference>
<dbReference type="InterPro" id="IPR017596">
    <property type="entry name" value="PdhA/BkdA"/>
</dbReference>
<keyword evidence="7" id="KW-1185">Reference proteome</keyword>
<protein>
    <recommendedName>
        <fullName evidence="4">Pyruvate dehydrogenase E1 component subunit alpha</fullName>
        <ecNumber evidence="4">1.2.4.1</ecNumber>
    </recommendedName>
</protein>
<evidence type="ECO:0000256" key="2">
    <source>
        <dbReference type="ARBA" id="ARBA00023002"/>
    </source>
</evidence>
<dbReference type="EC" id="1.2.4.1" evidence="4"/>
<dbReference type="InterPro" id="IPR029061">
    <property type="entry name" value="THDP-binding"/>
</dbReference>
<organism evidence="6 7">
    <name type="scientific">Dokdonella soli</name>
    <dbReference type="NCBI Taxonomy" id="529810"/>
    <lineage>
        <taxon>Bacteria</taxon>
        <taxon>Pseudomonadati</taxon>
        <taxon>Pseudomonadota</taxon>
        <taxon>Gammaproteobacteria</taxon>
        <taxon>Lysobacterales</taxon>
        <taxon>Rhodanobacteraceae</taxon>
        <taxon>Dokdonella</taxon>
    </lineage>
</organism>
<evidence type="ECO:0000313" key="7">
    <source>
        <dbReference type="Proteomes" id="UP001501523"/>
    </source>
</evidence>
<reference evidence="6 7" key="1">
    <citation type="journal article" date="2019" name="Int. J. Syst. Evol. Microbiol.">
        <title>The Global Catalogue of Microorganisms (GCM) 10K type strain sequencing project: providing services to taxonomists for standard genome sequencing and annotation.</title>
        <authorList>
            <consortium name="The Broad Institute Genomics Platform"/>
            <consortium name="The Broad Institute Genome Sequencing Center for Infectious Disease"/>
            <person name="Wu L."/>
            <person name="Ma J."/>
        </authorList>
    </citation>
    <scope>NUCLEOTIDE SEQUENCE [LARGE SCALE GENOMIC DNA]</scope>
    <source>
        <strain evidence="6 7">JCM 15421</strain>
    </source>
</reference>
<comment type="caution">
    <text evidence="6">The sequence shown here is derived from an EMBL/GenBank/DDBJ whole genome shotgun (WGS) entry which is preliminary data.</text>
</comment>
<evidence type="ECO:0000256" key="4">
    <source>
        <dbReference type="RuleBase" id="RU366007"/>
    </source>
</evidence>
<dbReference type="CDD" id="cd02000">
    <property type="entry name" value="TPP_E1_PDC_ADC_BCADC"/>
    <property type="match status" value="1"/>
</dbReference>
<sequence length="358" mass="39460">MSIAATFEIEYLQYLDADGKLVRDDLPAIARDIRQLVELYKLMLYVRVFDAKAVALQRTGKLGTYASCLGHEAAHVAIGSAMQEDDVFAPMYREYGAQFYRGVKPREVLLYWGGDERGNNFSGPAHDFAWCVPIATQCLHAAGSALAFKVRKEPRVAVTVVGDGGSSKADFYGAINVAGAMQLPLIAVIVNNQWAISVPRSAQTGAKTLAQKGIAAGLECLQVDGNDLIAMRAAMDHAIKRARHGHGGMVIEAVTYRLSDHTTADDARRYRPDDEVKAAWQREPMKRMKTYLMSLNAWTEKEEEDWKTDCATRVDAEVNAYLETKSQPVEAIFDYTFAEVPADLASQRAAAIAADQHH</sequence>
<evidence type="ECO:0000256" key="3">
    <source>
        <dbReference type="ARBA" id="ARBA00023052"/>
    </source>
</evidence>
<keyword evidence="3 4" id="KW-0786">Thiamine pyrophosphate</keyword>
<keyword evidence="4 6" id="KW-0670">Pyruvate</keyword>
<dbReference type="Gene3D" id="3.40.50.970">
    <property type="match status" value="1"/>
</dbReference>
<dbReference type="InterPro" id="IPR001017">
    <property type="entry name" value="DH_E1"/>
</dbReference>
<dbReference type="PANTHER" id="PTHR43380:SF1">
    <property type="entry name" value="2-OXOISOVALERATE DEHYDROGENASE SUBUNIT ALPHA, MITOCHONDRIAL"/>
    <property type="match status" value="1"/>
</dbReference>
<name>A0ABN1ILN9_9GAMM</name>
<comment type="catalytic activity">
    <reaction evidence="4">
        <text>N(6)-[(R)-lipoyl]-L-lysyl-[protein] + pyruvate + H(+) = N(6)-[(R)-S(8)-acetyldihydrolipoyl]-L-lysyl-[protein] + CO2</text>
        <dbReference type="Rhea" id="RHEA:19189"/>
        <dbReference type="Rhea" id="RHEA-COMP:10474"/>
        <dbReference type="Rhea" id="RHEA-COMP:10478"/>
        <dbReference type="ChEBI" id="CHEBI:15361"/>
        <dbReference type="ChEBI" id="CHEBI:15378"/>
        <dbReference type="ChEBI" id="CHEBI:16526"/>
        <dbReference type="ChEBI" id="CHEBI:83099"/>
        <dbReference type="ChEBI" id="CHEBI:83111"/>
        <dbReference type="EC" id="1.2.4.1"/>
    </reaction>
</comment>
<dbReference type="Proteomes" id="UP001501523">
    <property type="component" value="Unassembled WGS sequence"/>
</dbReference>